<reference evidence="1" key="2">
    <citation type="submission" date="2021-02" db="EMBL/GenBank/DDBJ databases">
        <authorList>
            <person name="Kimball J.A."/>
            <person name="Haas M.W."/>
            <person name="Macchietto M."/>
            <person name="Kono T."/>
            <person name="Duquette J."/>
            <person name="Shao M."/>
        </authorList>
    </citation>
    <scope>NUCLEOTIDE SEQUENCE</scope>
    <source>
        <tissue evidence="1">Fresh leaf tissue</tissue>
    </source>
</reference>
<comment type="caution">
    <text evidence="1">The sequence shown here is derived from an EMBL/GenBank/DDBJ whole genome shotgun (WGS) entry which is preliminary data.</text>
</comment>
<proteinExistence type="predicted"/>
<dbReference type="AlphaFoldDB" id="A0A8J5VVE1"/>
<protein>
    <submittedName>
        <fullName evidence="1">Uncharacterized protein</fullName>
    </submittedName>
</protein>
<dbReference type="EMBL" id="JAAALK010000085">
    <property type="protein sequence ID" value="KAG8083175.1"/>
    <property type="molecule type" value="Genomic_DNA"/>
</dbReference>
<gene>
    <name evidence="1" type="ORF">GUJ93_ZPchr0015g6727</name>
</gene>
<organism evidence="1 2">
    <name type="scientific">Zizania palustris</name>
    <name type="common">Northern wild rice</name>
    <dbReference type="NCBI Taxonomy" id="103762"/>
    <lineage>
        <taxon>Eukaryota</taxon>
        <taxon>Viridiplantae</taxon>
        <taxon>Streptophyta</taxon>
        <taxon>Embryophyta</taxon>
        <taxon>Tracheophyta</taxon>
        <taxon>Spermatophyta</taxon>
        <taxon>Magnoliopsida</taxon>
        <taxon>Liliopsida</taxon>
        <taxon>Poales</taxon>
        <taxon>Poaceae</taxon>
        <taxon>BOP clade</taxon>
        <taxon>Oryzoideae</taxon>
        <taxon>Oryzeae</taxon>
        <taxon>Zizaniinae</taxon>
        <taxon>Zizania</taxon>
    </lineage>
</organism>
<keyword evidence="2" id="KW-1185">Reference proteome</keyword>
<dbReference type="Proteomes" id="UP000729402">
    <property type="component" value="Unassembled WGS sequence"/>
</dbReference>
<accession>A0A8J5VVE1</accession>
<reference evidence="1" key="1">
    <citation type="journal article" date="2021" name="bioRxiv">
        <title>Whole Genome Assembly and Annotation of Northern Wild Rice, Zizania palustris L., Supports a Whole Genome Duplication in the Zizania Genus.</title>
        <authorList>
            <person name="Haas M."/>
            <person name="Kono T."/>
            <person name="Macchietto M."/>
            <person name="Millas R."/>
            <person name="McGilp L."/>
            <person name="Shao M."/>
            <person name="Duquette J."/>
            <person name="Hirsch C.N."/>
            <person name="Kimball J."/>
        </authorList>
    </citation>
    <scope>NUCLEOTIDE SEQUENCE</scope>
    <source>
        <tissue evidence="1">Fresh leaf tissue</tissue>
    </source>
</reference>
<evidence type="ECO:0000313" key="1">
    <source>
        <dbReference type="EMBL" id="KAG8083175.1"/>
    </source>
</evidence>
<sequence>MASIRVEVMRGQTVAIDTYSWLHKGIPIIRFGSSAPLFMDPISGTRTRVGGRRRGHFGERGRKGVGVTWKTGRCRTAALAALTRRWPGRPDSTGAMTRKRDGSLGEEIRRARWLGGWVRSAWCVRWPRESTTASGVRSAWTTAGRRRRPVVV</sequence>
<evidence type="ECO:0000313" key="2">
    <source>
        <dbReference type="Proteomes" id="UP000729402"/>
    </source>
</evidence>
<name>A0A8J5VVE1_ZIZPA</name>